<dbReference type="RefSeq" id="WP_380973819.1">
    <property type="nucleotide sequence ID" value="NZ_JBHTEF010000001.1"/>
</dbReference>
<keyword evidence="8 9" id="KW-0234">DNA repair</keyword>
<evidence type="ECO:0000256" key="3">
    <source>
        <dbReference type="ARBA" id="ARBA00022763"/>
    </source>
</evidence>
<dbReference type="SMART" id="SM00982">
    <property type="entry name" value="TRCF"/>
    <property type="match status" value="1"/>
</dbReference>
<dbReference type="SMART" id="SM01058">
    <property type="entry name" value="CarD_TRCF"/>
    <property type="match status" value="1"/>
</dbReference>
<evidence type="ECO:0000256" key="4">
    <source>
        <dbReference type="ARBA" id="ARBA00022801"/>
    </source>
</evidence>
<feature type="domain" description="Helicase ATP-binding" evidence="11">
    <location>
        <begin position="682"/>
        <end position="843"/>
    </location>
</feature>
<dbReference type="SMART" id="SM00490">
    <property type="entry name" value="HELICc"/>
    <property type="match status" value="1"/>
</dbReference>
<dbReference type="HAMAP" id="MF_00969">
    <property type="entry name" value="TRCF"/>
    <property type="match status" value="1"/>
</dbReference>
<dbReference type="EMBL" id="JBHTEF010000001">
    <property type="protein sequence ID" value="MFC7581024.1"/>
    <property type="molecule type" value="Genomic_DNA"/>
</dbReference>
<evidence type="ECO:0000256" key="2">
    <source>
        <dbReference type="ARBA" id="ARBA00022741"/>
    </source>
</evidence>
<evidence type="ECO:0000256" key="7">
    <source>
        <dbReference type="ARBA" id="ARBA00023125"/>
    </source>
</evidence>
<evidence type="ECO:0000256" key="5">
    <source>
        <dbReference type="ARBA" id="ARBA00022806"/>
    </source>
</evidence>
<proteinExistence type="inferred from homology"/>
<dbReference type="InterPro" id="IPR036101">
    <property type="entry name" value="CarD-like/TRCF_RID_sf"/>
</dbReference>
<dbReference type="PROSITE" id="PS51194">
    <property type="entry name" value="HELICASE_CTER"/>
    <property type="match status" value="1"/>
</dbReference>
<dbReference type="SUPFAM" id="SSF141259">
    <property type="entry name" value="CarD-like"/>
    <property type="match status" value="1"/>
</dbReference>
<evidence type="ECO:0000313" key="14">
    <source>
        <dbReference type="Proteomes" id="UP001596527"/>
    </source>
</evidence>
<dbReference type="PROSITE" id="PS51192">
    <property type="entry name" value="HELICASE_ATP_BIND_1"/>
    <property type="match status" value="1"/>
</dbReference>
<comment type="function">
    <text evidence="9">Couples transcription and DNA repair by recognizing RNA polymerase (RNAP) stalled at DNA lesions. Mediates ATP-dependent release of RNAP and its truncated transcript from the DNA, and recruitment of nucleotide excision repair machinery to the damaged site.</text>
</comment>
<feature type="domain" description="Helicase C-terminal" evidence="12">
    <location>
        <begin position="864"/>
        <end position="1018"/>
    </location>
</feature>
<evidence type="ECO:0000256" key="1">
    <source>
        <dbReference type="ARBA" id="ARBA00022490"/>
    </source>
</evidence>
<evidence type="ECO:0000259" key="12">
    <source>
        <dbReference type="PROSITE" id="PS51194"/>
    </source>
</evidence>
<reference evidence="14" key="1">
    <citation type="journal article" date="2019" name="Int. J. Syst. Evol. Microbiol.">
        <title>The Global Catalogue of Microorganisms (GCM) 10K type strain sequencing project: providing services to taxonomists for standard genome sequencing and annotation.</title>
        <authorList>
            <consortium name="The Broad Institute Genomics Platform"/>
            <consortium name="The Broad Institute Genome Sequencing Center for Infectious Disease"/>
            <person name="Wu L."/>
            <person name="Ma J."/>
        </authorList>
    </citation>
    <scope>NUCLEOTIDE SEQUENCE [LARGE SCALE GENOMIC DNA]</scope>
    <source>
        <strain evidence="14">CCUG 56698</strain>
    </source>
</reference>
<protein>
    <recommendedName>
        <fullName evidence="9">Transcription-repair-coupling factor</fullName>
        <shortName evidence="9">TRCF</shortName>
        <ecNumber evidence="9">3.6.4.-</ecNumber>
    </recommendedName>
</protein>
<dbReference type="InterPro" id="IPR005118">
    <property type="entry name" value="TRCF_C"/>
</dbReference>
<dbReference type="Pfam" id="PF02559">
    <property type="entry name" value="CarD_TRCF_RID"/>
    <property type="match status" value="1"/>
</dbReference>
<dbReference type="InterPro" id="IPR047112">
    <property type="entry name" value="RecG/Mfd"/>
</dbReference>
<keyword evidence="5" id="KW-0347">Helicase</keyword>
<dbReference type="SUPFAM" id="SSF143517">
    <property type="entry name" value="TRCF domain-like"/>
    <property type="match status" value="1"/>
</dbReference>
<dbReference type="Gene3D" id="3.40.50.300">
    <property type="entry name" value="P-loop containing nucleotide triphosphate hydrolases"/>
    <property type="match status" value="2"/>
</dbReference>
<comment type="subcellular location">
    <subcellularLocation>
        <location evidence="9">Cytoplasm</location>
    </subcellularLocation>
</comment>
<dbReference type="InterPro" id="IPR004576">
    <property type="entry name" value="Mfd"/>
</dbReference>
<evidence type="ECO:0000256" key="9">
    <source>
        <dbReference type="HAMAP-Rule" id="MF_00969"/>
    </source>
</evidence>
<keyword evidence="4 9" id="KW-0378">Hydrolase</keyword>
<dbReference type="PANTHER" id="PTHR47964">
    <property type="entry name" value="ATP-DEPENDENT DNA HELICASE HOMOLOG RECG, CHLOROPLASTIC"/>
    <property type="match status" value="1"/>
</dbReference>
<dbReference type="InterPro" id="IPR014001">
    <property type="entry name" value="Helicase_ATP-bd"/>
</dbReference>
<dbReference type="InterPro" id="IPR027417">
    <property type="entry name" value="P-loop_NTPase"/>
</dbReference>
<comment type="similarity">
    <text evidence="9">In the N-terminal section; belongs to the UvrB family.</text>
</comment>
<sequence length="1215" mass="131270">MTLSGLIPLIARDAAVGEAVAGMARRRSGTLVAPVGVRPAVVALASERLGPSSTIVVVTASGREAEAAANALEGWTEGVASFPSWETLPHERLSPQADTMARRAAVLRRFAHPDARDPRTGAIRVLTTSVRALLQPVIHGLGDLPTVRVRVGDVVDLPDLVARLQALGFERADMVESRGQMSVRGGILDVFPPQEAHPLRVELWGDEVDEIRWFSVSDQRTLGAADQGLWAVACRELLLTPEVRARARERAAGLPGAAEMLELASEGIPSPGLESLAPVLSEGMDRLVDLLPDDAVVIVSEPERVRARAADLIATTEEFLTAAWSAAAGGGAVPIEAGSASFLDLDDVWGAGPGRGWWQFTALPPAALAEELATPGPDAEGSPSQDRGDAPRGSRGGLMAQELGAIIASPSLMRAGAREVRPYRGDFAQAIRDLGELARAGWRLLVTTEGPGPGRRIASILNDAGVAAQVAEGAEQVPEPGVVQVTTAQAGAGFVMAEQRLAVLTEGDLTGRAGTSTRDMRRMPSRRRRGVDPLTLHAGDLIVHEQHGIGRFVELVSRTIGRGPQAVTRDYLVVEYAPSRRGQPGDRLYVPTDSLDQISKYTGSDEPALSKMGGSDWARTKARARKAVKEIAAELVRLYAVRQSTRGHAFAPDTPWQQELEDAFPYVETPDQLVTIDEVKADMERPVPMDRLLTGDVGYGKTEIAVRAAFKAIQDGKQVAILVPTTLLVQQHHETFTERYAGFPVEIGTLSRFSTPKEAEAVREGLASGRVDLVIGTHSLLTGTVRFKDLGLVVIDEEQRFGVEHKETLKALRADVDVLSMSATPIPRTLEMAVSGIREMSILQTPPEERQPVLTFVGAFTDAQVTAAIRRELLRDGQVFYVHNRVDSISSVAAHVSELVPEARVRVAHGRMTPDQLERVIVDFWNHEFDVLVCTTIVETGLDISNANTLIVDRADVFGLSQLHQLRGRVGRGRERAYAYFFYPGDRTLTETAHERLRTIAENTDLGAGLAVAAKDLEIRGAGNLLGGAQSGHIEGVGFDLYVRMVADAVAEYKGERPAEKTDVRLELAVDAHIPEDYIHGERLRLEVYAKIAGVTGPAQEKDLREELADRYGPVPPQVDLLFGIAHLREILRGAGLQEMTTQGRFIRVAPVELADSQVIRLKRLHPGAVIKPAVRQVLVPVPTTARVGGRPLSDEALLEWAQTLVTTVLIPFSS</sequence>
<dbReference type="Gene3D" id="3.90.1150.50">
    <property type="entry name" value="Transcription-repair-coupling factor, D7 domain"/>
    <property type="match status" value="1"/>
</dbReference>
<dbReference type="InterPro" id="IPR041471">
    <property type="entry name" value="UvrB_inter"/>
</dbReference>
<dbReference type="InterPro" id="IPR037235">
    <property type="entry name" value="TRCF-like_C_D7"/>
</dbReference>
<evidence type="ECO:0000256" key="6">
    <source>
        <dbReference type="ARBA" id="ARBA00022840"/>
    </source>
</evidence>
<dbReference type="SUPFAM" id="SSF52540">
    <property type="entry name" value="P-loop containing nucleoside triphosphate hydrolases"/>
    <property type="match status" value="4"/>
</dbReference>
<dbReference type="Pfam" id="PF00270">
    <property type="entry name" value="DEAD"/>
    <property type="match status" value="1"/>
</dbReference>
<dbReference type="NCBIfam" id="TIGR00580">
    <property type="entry name" value="mfd"/>
    <property type="match status" value="1"/>
</dbReference>
<feature type="region of interest" description="Disordered" evidence="10">
    <location>
        <begin position="373"/>
        <end position="395"/>
    </location>
</feature>
<dbReference type="Proteomes" id="UP001596527">
    <property type="component" value="Unassembled WGS sequence"/>
</dbReference>
<dbReference type="Gene3D" id="3.40.50.11180">
    <property type="match status" value="1"/>
</dbReference>
<dbReference type="InterPro" id="IPR011545">
    <property type="entry name" value="DEAD/DEAH_box_helicase_dom"/>
</dbReference>
<evidence type="ECO:0000256" key="10">
    <source>
        <dbReference type="SAM" id="MobiDB-lite"/>
    </source>
</evidence>
<dbReference type="EC" id="3.6.4.-" evidence="9"/>
<dbReference type="CDD" id="cd17991">
    <property type="entry name" value="DEXHc_TRCF"/>
    <property type="match status" value="1"/>
</dbReference>
<dbReference type="Gene3D" id="3.30.2060.10">
    <property type="entry name" value="Penicillin-binding protein 1b domain"/>
    <property type="match status" value="1"/>
</dbReference>
<keyword evidence="6 9" id="KW-0067">ATP-binding</keyword>
<dbReference type="Pfam" id="PF00271">
    <property type="entry name" value="Helicase_C"/>
    <property type="match status" value="1"/>
</dbReference>
<gene>
    <name evidence="9 13" type="primary">mfd</name>
    <name evidence="13" type="ORF">ACFQWG_07420</name>
</gene>
<comment type="caution">
    <text evidence="13">The sequence shown here is derived from an EMBL/GenBank/DDBJ whole genome shotgun (WGS) entry which is preliminary data.</text>
</comment>
<evidence type="ECO:0000256" key="8">
    <source>
        <dbReference type="ARBA" id="ARBA00023204"/>
    </source>
</evidence>
<dbReference type="PANTHER" id="PTHR47964:SF1">
    <property type="entry name" value="ATP-DEPENDENT DNA HELICASE HOMOLOG RECG, CHLOROPLASTIC"/>
    <property type="match status" value="1"/>
</dbReference>
<dbReference type="Gene3D" id="2.40.10.170">
    <property type="match status" value="1"/>
</dbReference>
<keyword evidence="1 9" id="KW-0963">Cytoplasm</keyword>
<dbReference type="InterPro" id="IPR003711">
    <property type="entry name" value="CarD-like/TRCF_RID"/>
</dbReference>
<keyword evidence="2 9" id="KW-0547">Nucleotide-binding</keyword>
<name>A0ABW2SLL2_9ACTO</name>
<keyword evidence="3 9" id="KW-0227">DNA damage</keyword>
<comment type="similarity">
    <text evidence="9">In the C-terminal section; belongs to the helicase family. RecG subfamily.</text>
</comment>
<evidence type="ECO:0000313" key="13">
    <source>
        <dbReference type="EMBL" id="MFC7581024.1"/>
    </source>
</evidence>
<dbReference type="Pfam" id="PF17757">
    <property type="entry name" value="UvrB_inter"/>
    <property type="match status" value="1"/>
</dbReference>
<evidence type="ECO:0000259" key="11">
    <source>
        <dbReference type="PROSITE" id="PS51192"/>
    </source>
</evidence>
<dbReference type="SMART" id="SM00487">
    <property type="entry name" value="DEXDc"/>
    <property type="match status" value="1"/>
</dbReference>
<dbReference type="InterPro" id="IPR001650">
    <property type="entry name" value="Helicase_C-like"/>
</dbReference>
<dbReference type="Pfam" id="PF03461">
    <property type="entry name" value="TRCF"/>
    <property type="match status" value="1"/>
</dbReference>
<keyword evidence="14" id="KW-1185">Reference proteome</keyword>
<accession>A0ABW2SLL2</accession>
<organism evidence="13 14">
    <name type="scientific">Schaalia naturae</name>
    <dbReference type="NCBI Taxonomy" id="635203"/>
    <lineage>
        <taxon>Bacteria</taxon>
        <taxon>Bacillati</taxon>
        <taxon>Actinomycetota</taxon>
        <taxon>Actinomycetes</taxon>
        <taxon>Actinomycetales</taxon>
        <taxon>Actinomycetaceae</taxon>
        <taxon>Schaalia</taxon>
    </lineage>
</organism>
<keyword evidence="7 9" id="KW-0238">DNA-binding</keyword>